<gene>
    <name evidence="2" type="ORF">EWM59_01690</name>
</gene>
<protein>
    <submittedName>
        <fullName evidence="2">DUF559 domain-containing protein</fullName>
    </submittedName>
</protein>
<dbReference type="OrthoDB" id="9799605at2"/>
<evidence type="ECO:0000313" key="3">
    <source>
        <dbReference type="Proteomes" id="UP000293162"/>
    </source>
</evidence>
<dbReference type="AlphaFoldDB" id="A0A4Q5M4V5"/>
<feature type="domain" description="DUF559" evidence="1">
    <location>
        <begin position="15"/>
        <end position="119"/>
    </location>
</feature>
<evidence type="ECO:0000259" key="1">
    <source>
        <dbReference type="Pfam" id="PF04480"/>
    </source>
</evidence>
<dbReference type="Gene3D" id="2.115.10.20">
    <property type="entry name" value="Glycosyl hydrolase domain, family 43"/>
    <property type="match status" value="2"/>
</dbReference>
<dbReference type="EMBL" id="SEWF01000002">
    <property type="protein sequence ID" value="RYU97428.1"/>
    <property type="molecule type" value="Genomic_DNA"/>
</dbReference>
<comment type="caution">
    <text evidence="2">The sequence shown here is derived from an EMBL/GenBank/DDBJ whole genome shotgun (WGS) entry which is preliminary data.</text>
</comment>
<dbReference type="InterPro" id="IPR023296">
    <property type="entry name" value="Glyco_hydro_beta-prop_sf"/>
</dbReference>
<reference evidence="2 3" key="1">
    <citation type="submission" date="2019-02" db="EMBL/GenBank/DDBJ databases">
        <title>Bacterial novel species Emticicia sp. 17J42-9 isolated from soil.</title>
        <authorList>
            <person name="Jung H.-Y."/>
        </authorList>
    </citation>
    <scope>NUCLEOTIDE SEQUENCE [LARGE SCALE GENOMIC DNA]</scope>
    <source>
        <strain evidence="2 3">17J42-9</strain>
    </source>
</reference>
<dbReference type="InterPro" id="IPR047216">
    <property type="entry name" value="Endonuclease_DUF559_bact"/>
</dbReference>
<dbReference type="Pfam" id="PF04480">
    <property type="entry name" value="DUF559"/>
    <property type="match status" value="1"/>
</dbReference>
<dbReference type="SUPFAM" id="SSF52980">
    <property type="entry name" value="Restriction endonuclease-like"/>
    <property type="match status" value="1"/>
</dbReference>
<keyword evidence="3" id="KW-1185">Reference proteome</keyword>
<dbReference type="PANTHER" id="PTHR38590">
    <property type="entry name" value="BLL0828 PROTEIN"/>
    <property type="match status" value="1"/>
</dbReference>
<organism evidence="2 3">
    <name type="scientific">Emticicia agri</name>
    <dbReference type="NCBI Taxonomy" id="2492393"/>
    <lineage>
        <taxon>Bacteria</taxon>
        <taxon>Pseudomonadati</taxon>
        <taxon>Bacteroidota</taxon>
        <taxon>Cytophagia</taxon>
        <taxon>Cytophagales</taxon>
        <taxon>Leadbetterellaceae</taxon>
        <taxon>Emticicia</taxon>
    </lineage>
</organism>
<dbReference type="InterPro" id="IPR011335">
    <property type="entry name" value="Restrct_endonuc-II-like"/>
</dbReference>
<dbReference type="Proteomes" id="UP000293162">
    <property type="component" value="Unassembled WGS sequence"/>
</dbReference>
<dbReference type="InterPro" id="IPR007569">
    <property type="entry name" value="DUF559"/>
</dbReference>
<sequence>MKENMFYGAGNIIFEKAAKLRANPTPMEEHLWHFLSNSQLGVRFKRQHPIDNYIADFYCHSLKLVIEIDGSVHNTEEQKLIDKEKDEFYKSVGITVLRITNEVLSRSTEEILNIIKRMINEDKSPPLGAGGVAPIWQKKGVIYKPDGTLAHSRSHAQVPYAYKHKDFLRVYFSSRDDQGQSRPTFIDVDYDDPTKILYIHDTFVLDLGGPGEYDETGAMPSWFVPQSNGDIWLYYTGWNRTHNSYRLSMGLSISTDGGITFKKMFRGPIMDRSIHNPIWAAQPSVMYVNGRWMMWYISGQKCEYIHGYPEPYYDCRVAVSEDGIKWEPTGDIALPFDDFLHAVGRPSVFFEDGIFKMYYSYRHTRDYRTDRNQSYRLGYAESKDGFQWERKDNLVGIHKSENPNDFDYEMIDYAYCYEHNNKKYLLYNGNGFGRAGFGYAILEK</sequence>
<accession>A0A4Q5M4V5</accession>
<dbReference type="CDD" id="cd01038">
    <property type="entry name" value="Endonuclease_DUF559"/>
    <property type="match status" value="1"/>
</dbReference>
<dbReference type="PANTHER" id="PTHR38590:SF1">
    <property type="entry name" value="BLL0828 PROTEIN"/>
    <property type="match status" value="1"/>
</dbReference>
<proteinExistence type="predicted"/>
<dbReference type="Gene3D" id="3.40.960.10">
    <property type="entry name" value="VSR Endonuclease"/>
    <property type="match status" value="1"/>
</dbReference>
<evidence type="ECO:0000313" key="2">
    <source>
        <dbReference type="EMBL" id="RYU97428.1"/>
    </source>
</evidence>
<name>A0A4Q5M4V5_9BACT</name>
<dbReference type="SUPFAM" id="SSF75005">
    <property type="entry name" value="Arabinanase/levansucrase/invertase"/>
    <property type="match status" value="1"/>
</dbReference>